<dbReference type="InterPro" id="IPR036390">
    <property type="entry name" value="WH_DNA-bd_sf"/>
</dbReference>
<sequence length="383" mass="40210">MANQKRVLAAIIDAGGISQAEISRRTGLAPATVSNIVRQLIDAGILHLAETASGRRGNTIAFAPDIGYAMGVSIERELVRVGIVTLDHTIVDSQALQLPPGFSTALGQEKAVEMFDSMMEAHGLKNSQIVAGCVVVANAVRADGTLSHFIAMIPGWNDVNLEKQAQAISPFPILTENDANAGAMAEHMWGVAQDVADFIYVEASYGIGAGIMSEGRILHGSGGIAGEIGHLPVPGYNNLCKCGGTGCLESVASLSSIIASLQDIGLQVDTLEDLYKLLENGDIRAIRQLRKAASAMGYILAQICNILNPQMIVIGGALSHAGELYLNQVRETINDVALPDSASDMELRLSTLGSSGPLRGAMAKAVSLANLDAILQKFLADEV</sequence>
<evidence type="ECO:0000313" key="11">
    <source>
        <dbReference type="Proteomes" id="UP001209486"/>
    </source>
</evidence>
<dbReference type="SUPFAM" id="SSF46785">
    <property type="entry name" value="Winged helix' DNA-binding domain"/>
    <property type="match status" value="1"/>
</dbReference>
<dbReference type="Gene3D" id="1.10.10.10">
    <property type="entry name" value="Winged helix-like DNA-binding domain superfamily/Winged helix DNA-binding domain"/>
    <property type="match status" value="1"/>
</dbReference>
<dbReference type="EMBL" id="JABCUS010000025">
    <property type="protein sequence ID" value="NMX04188.1"/>
    <property type="molecule type" value="Genomic_DNA"/>
</dbReference>
<dbReference type="EMBL" id="VSZY01000016">
    <property type="protein sequence ID" value="MCU9969471.1"/>
    <property type="molecule type" value="Genomic_DNA"/>
</dbReference>
<dbReference type="OrthoDB" id="9810372at2"/>
<dbReference type="Proteomes" id="UP000578252">
    <property type="component" value="Unassembled WGS sequence"/>
</dbReference>
<evidence type="ECO:0000313" key="9">
    <source>
        <dbReference type="Proteomes" id="UP000578252"/>
    </source>
</evidence>
<comment type="similarity">
    <text evidence="1">Belongs to the ROK (NagC/XylR) family.</text>
</comment>
<evidence type="ECO:0000313" key="4">
    <source>
        <dbReference type="EMBL" id="NMW93627.1"/>
    </source>
</evidence>
<comment type="caution">
    <text evidence="5">The sequence shown here is derived from an EMBL/GenBank/DDBJ whole genome shotgun (WGS) entry which is preliminary data.</text>
</comment>
<dbReference type="Proteomes" id="UP000575397">
    <property type="component" value="Unassembled WGS sequence"/>
</dbReference>
<dbReference type="PANTHER" id="PTHR18964">
    <property type="entry name" value="ROK (REPRESSOR, ORF, KINASE) FAMILY"/>
    <property type="match status" value="1"/>
</dbReference>
<evidence type="ECO:0000313" key="2">
    <source>
        <dbReference type="EMBL" id="MCU9969471.1"/>
    </source>
</evidence>
<dbReference type="SUPFAM" id="SSF53067">
    <property type="entry name" value="Actin-like ATPase domain"/>
    <property type="match status" value="1"/>
</dbReference>
<dbReference type="EMBL" id="JABCUV010000009">
    <property type="protein sequence ID" value="NMW93627.1"/>
    <property type="molecule type" value="Genomic_DNA"/>
</dbReference>
<evidence type="ECO:0000313" key="7">
    <source>
        <dbReference type="Proteomes" id="UP000255284"/>
    </source>
</evidence>
<dbReference type="PANTHER" id="PTHR18964:SF173">
    <property type="entry name" value="GLUCOKINASE"/>
    <property type="match status" value="1"/>
</dbReference>
<dbReference type="InterPro" id="IPR043129">
    <property type="entry name" value="ATPase_NBD"/>
</dbReference>
<evidence type="ECO:0000313" key="8">
    <source>
        <dbReference type="Proteomes" id="UP000575397"/>
    </source>
</evidence>
<dbReference type="EMBL" id="JABCUR010000016">
    <property type="protein sequence ID" value="NMW66066.1"/>
    <property type="molecule type" value="Genomic_DNA"/>
</dbReference>
<reference evidence="2 11" key="2">
    <citation type="submission" date="2019-08" db="EMBL/GenBank/DDBJ databases">
        <title>Comparison of rpoB and gyrB Sequences from Mobiluncus Species and Development of a Multiplex PCR Method for Clinical Detection of Mobiluncus curtisii and Mobiluncus mulieris.</title>
        <authorList>
            <person name="Yang L."/>
            <person name="Shen Y."/>
            <person name="Xu G."/>
            <person name="Shu L.-B."/>
            <person name="Hu J."/>
            <person name="Zhang R."/>
            <person name="Wang Y."/>
            <person name="Zhou H.-W."/>
            <person name="Zhang X."/>
        </authorList>
    </citation>
    <scope>NUCLEOTIDE SEQUENCE [LARGE SCALE GENOMIC DNA]</scope>
    <source>
        <strain evidence="2 11">M26</strain>
    </source>
</reference>
<name>A0A2J9KPS9_9ACTO</name>
<dbReference type="InterPro" id="IPR011991">
    <property type="entry name" value="ArsR-like_HTH"/>
</dbReference>
<dbReference type="CDD" id="cd00090">
    <property type="entry name" value="HTH_ARSR"/>
    <property type="match status" value="1"/>
</dbReference>
<dbReference type="Pfam" id="PF00480">
    <property type="entry name" value="ROK"/>
    <property type="match status" value="1"/>
</dbReference>
<dbReference type="AlphaFoldDB" id="A0A2J9KPS9"/>
<gene>
    <name evidence="6" type="primary">mlc_2</name>
    <name evidence="2" type="ORF">FYZ43_08740</name>
    <name evidence="4" type="ORF">HHJ74_07975</name>
    <name evidence="5" type="ORF">HHJ77_09750</name>
    <name evidence="3" type="ORF">HHJ78_11290</name>
    <name evidence="6" type="ORF">NCTC11819_00330</name>
</gene>
<protein>
    <submittedName>
        <fullName evidence="6">Making large colonies protein</fullName>
    </submittedName>
    <submittedName>
        <fullName evidence="5">ROK family transcriptional regulator</fullName>
    </submittedName>
</protein>
<dbReference type="InterPro" id="IPR000600">
    <property type="entry name" value="ROK"/>
</dbReference>
<dbReference type="Proteomes" id="UP001209486">
    <property type="component" value="Unassembled WGS sequence"/>
</dbReference>
<dbReference type="EMBL" id="UGGQ01000006">
    <property type="protein sequence ID" value="STO15787.1"/>
    <property type="molecule type" value="Genomic_DNA"/>
</dbReference>
<dbReference type="InterPro" id="IPR036388">
    <property type="entry name" value="WH-like_DNA-bd_sf"/>
</dbReference>
<proteinExistence type="inferred from homology"/>
<organism evidence="5 8">
    <name type="scientific">Mobiluncus mulieris</name>
    <dbReference type="NCBI Taxonomy" id="2052"/>
    <lineage>
        <taxon>Bacteria</taxon>
        <taxon>Bacillati</taxon>
        <taxon>Actinomycetota</taxon>
        <taxon>Actinomycetes</taxon>
        <taxon>Actinomycetales</taxon>
        <taxon>Actinomycetaceae</taxon>
        <taxon>Mobiluncus</taxon>
    </lineage>
</organism>
<reference evidence="6 7" key="1">
    <citation type="submission" date="2018-06" db="EMBL/GenBank/DDBJ databases">
        <authorList>
            <consortium name="Pathogen Informatics"/>
            <person name="Doyle S."/>
        </authorList>
    </citation>
    <scope>NUCLEOTIDE SEQUENCE [LARGE SCALE GENOMIC DNA]</scope>
    <source>
        <strain evidence="6 7">NCTC11819</strain>
    </source>
</reference>
<evidence type="ECO:0000313" key="6">
    <source>
        <dbReference type="EMBL" id="STO15787.1"/>
    </source>
</evidence>
<evidence type="ECO:0000256" key="1">
    <source>
        <dbReference type="ARBA" id="ARBA00006479"/>
    </source>
</evidence>
<evidence type="ECO:0000313" key="10">
    <source>
        <dbReference type="Proteomes" id="UP000582487"/>
    </source>
</evidence>
<evidence type="ECO:0000313" key="3">
    <source>
        <dbReference type="EMBL" id="NMW66066.1"/>
    </source>
</evidence>
<dbReference type="Pfam" id="PF13412">
    <property type="entry name" value="HTH_24"/>
    <property type="match status" value="1"/>
</dbReference>
<evidence type="ECO:0000313" key="5">
    <source>
        <dbReference type="EMBL" id="NMX04188.1"/>
    </source>
</evidence>
<dbReference type="Proteomes" id="UP000255284">
    <property type="component" value="Unassembled WGS sequence"/>
</dbReference>
<dbReference type="Proteomes" id="UP000582487">
    <property type="component" value="Unassembled WGS sequence"/>
</dbReference>
<reference evidence="8 9" key="3">
    <citation type="submission" date="2020-04" db="EMBL/GenBank/DDBJ databases">
        <title>Antimicrobial susceptibility and clonality of vaginal-derived multi-drug resistant Mobiluncus isolates in China.</title>
        <authorList>
            <person name="Zhang X."/>
        </authorList>
    </citation>
    <scope>NUCLEOTIDE SEQUENCE [LARGE SCALE GENOMIC DNA]</scope>
    <source>
        <strain evidence="5 8">12</strain>
        <strain evidence="3 9">13</strain>
        <strain evidence="4 10">7</strain>
    </source>
</reference>
<dbReference type="Gene3D" id="3.30.420.40">
    <property type="match status" value="2"/>
</dbReference>
<accession>A0A2J9KPS9</accession>